<dbReference type="PROSITE" id="PS00061">
    <property type="entry name" value="ADH_SHORT"/>
    <property type="match status" value="1"/>
</dbReference>
<dbReference type="PANTHER" id="PTHR42760:SF122">
    <property type="entry name" value="NAD(P)-BINDING PROTEIN"/>
    <property type="match status" value="1"/>
</dbReference>
<organism evidence="2 3">
    <name type="scientific">Actinomycetospora endophytica</name>
    <dbReference type="NCBI Taxonomy" id="2291215"/>
    <lineage>
        <taxon>Bacteria</taxon>
        <taxon>Bacillati</taxon>
        <taxon>Actinomycetota</taxon>
        <taxon>Actinomycetes</taxon>
        <taxon>Pseudonocardiales</taxon>
        <taxon>Pseudonocardiaceae</taxon>
        <taxon>Actinomycetospora</taxon>
    </lineage>
</organism>
<dbReference type="PRINTS" id="PR00080">
    <property type="entry name" value="SDRFAMILY"/>
</dbReference>
<protein>
    <submittedName>
        <fullName evidence="2">SDR family oxidoreductase</fullName>
    </submittedName>
</protein>
<accession>A0ABS8P3T3</accession>
<gene>
    <name evidence="2" type="ORF">LQ327_05870</name>
</gene>
<dbReference type="InterPro" id="IPR036291">
    <property type="entry name" value="NAD(P)-bd_dom_sf"/>
</dbReference>
<reference evidence="2 3" key="1">
    <citation type="submission" date="2021-11" db="EMBL/GenBank/DDBJ databases">
        <title>Draft genome sequence of Actinomycetospora sp. SF1 isolated from the rhizosphere soil.</title>
        <authorList>
            <person name="Duangmal K."/>
            <person name="Chantavorakit T."/>
        </authorList>
    </citation>
    <scope>NUCLEOTIDE SEQUENCE [LARGE SCALE GENOMIC DNA]</scope>
    <source>
        <strain evidence="2 3">TBRC 5722</strain>
    </source>
</reference>
<name>A0ABS8P3T3_9PSEU</name>
<proteinExistence type="inferred from homology"/>
<comment type="similarity">
    <text evidence="1">Belongs to the short-chain dehydrogenases/reductases (SDR) family.</text>
</comment>
<dbReference type="Proteomes" id="UP001199469">
    <property type="component" value="Unassembled WGS sequence"/>
</dbReference>
<dbReference type="InterPro" id="IPR002347">
    <property type="entry name" value="SDR_fam"/>
</dbReference>
<keyword evidence="3" id="KW-1185">Reference proteome</keyword>
<dbReference type="InterPro" id="IPR020904">
    <property type="entry name" value="Sc_DH/Rdtase_CS"/>
</dbReference>
<dbReference type="PANTHER" id="PTHR42760">
    <property type="entry name" value="SHORT-CHAIN DEHYDROGENASES/REDUCTASES FAMILY MEMBER"/>
    <property type="match status" value="1"/>
</dbReference>
<evidence type="ECO:0000256" key="1">
    <source>
        <dbReference type="ARBA" id="ARBA00006484"/>
    </source>
</evidence>
<comment type="caution">
    <text evidence="2">The sequence shown here is derived from an EMBL/GenBank/DDBJ whole genome shotgun (WGS) entry which is preliminary data.</text>
</comment>
<dbReference type="Pfam" id="PF13561">
    <property type="entry name" value="adh_short_C2"/>
    <property type="match status" value="1"/>
</dbReference>
<dbReference type="SUPFAM" id="SSF51735">
    <property type="entry name" value="NAD(P)-binding Rossmann-fold domains"/>
    <property type="match status" value="1"/>
</dbReference>
<evidence type="ECO:0000313" key="2">
    <source>
        <dbReference type="EMBL" id="MCD2192915.1"/>
    </source>
</evidence>
<dbReference type="PRINTS" id="PR00081">
    <property type="entry name" value="GDHRDH"/>
</dbReference>
<dbReference type="RefSeq" id="WP_230730576.1">
    <property type="nucleotide sequence ID" value="NZ_JAJNDB010000001.1"/>
</dbReference>
<evidence type="ECO:0000313" key="3">
    <source>
        <dbReference type="Proteomes" id="UP001199469"/>
    </source>
</evidence>
<dbReference type="EMBL" id="JAJNDB010000001">
    <property type="protein sequence ID" value="MCD2192915.1"/>
    <property type="molecule type" value="Genomic_DNA"/>
</dbReference>
<sequence>MSPPVAVVTGGASGIGRATCARLHDDGFALAVLDLEPPPEEADLVLTVDVADDLEVGAAVDAVLARFGRIDVLVNNAGVTGGPAATVCHETPVADLDRVLATNVRGPFLCSRAVLPTMLARGAGHIITVASSAGIAAFPGRCAYTASKGAALMFAKSLALDYAAVGIRSNAVCPGFVRTPMTQWRLDDPELAAAVEANIPIGRVADPDDVADAISVLASGRMSYMTGHALVVDGGWTAR</sequence>
<dbReference type="Gene3D" id="3.40.50.720">
    <property type="entry name" value="NAD(P)-binding Rossmann-like Domain"/>
    <property type="match status" value="1"/>
</dbReference>
<dbReference type="CDD" id="cd05233">
    <property type="entry name" value="SDR_c"/>
    <property type="match status" value="1"/>
</dbReference>